<dbReference type="WBParaSite" id="ACRNAN_scaffold12670.g11077.t1">
    <property type="protein sequence ID" value="ACRNAN_scaffold12670.g11077.t1"/>
    <property type="gene ID" value="ACRNAN_scaffold12670.g11077"/>
</dbReference>
<evidence type="ECO:0000313" key="2">
    <source>
        <dbReference type="WBParaSite" id="ACRNAN_scaffold12670.g11077.t1"/>
    </source>
</evidence>
<accession>A0A914CQ70</accession>
<name>A0A914CQ70_9BILA</name>
<protein>
    <submittedName>
        <fullName evidence="2">Uncharacterized protein</fullName>
    </submittedName>
</protein>
<proteinExistence type="predicted"/>
<sequence>MYDNPCQVTVPYLSKIYVKITDASGTQVHEQQEIIFFNGQALFAGSEGDYLNPNLTYLTSHSSSNSYTGVIYACSSQMNVIQPDIYPIAPSTQICNELSITYIKCDDTAVKYNGTTIVCDNNNAPLQYWAAKLAFEPGPDASTNFTLVPITLGPVYQNFTNNFIVTILFSSVNLDTDNYRDEFVCPNNVSTCQVNAPYRSNIYLNITDSTGMKSYDQQEISFFNGQALLARSEGDYLDPNEVYLSSFISSNTFVGVLYECSKKETIKQPEYYPTETCSNFEADIRFFDKDDNMLADFAMKIYTTFDLTNPVVDNRNISVDVVNILMDPEADPTLYTNIGDACYHL</sequence>
<evidence type="ECO:0000313" key="1">
    <source>
        <dbReference type="Proteomes" id="UP000887540"/>
    </source>
</evidence>
<dbReference type="AlphaFoldDB" id="A0A914CQ70"/>
<keyword evidence="1" id="KW-1185">Reference proteome</keyword>
<organism evidence="1 2">
    <name type="scientific">Acrobeloides nanus</name>
    <dbReference type="NCBI Taxonomy" id="290746"/>
    <lineage>
        <taxon>Eukaryota</taxon>
        <taxon>Metazoa</taxon>
        <taxon>Ecdysozoa</taxon>
        <taxon>Nematoda</taxon>
        <taxon>Chromadorea</taxon>
        <taxon>Rhabditida</taxon>
        <taxon>Tylenchina</taxon>
        <taxon>Cephalobomorpha</taxon>
        <taxon>Cephaloboidea</taxon>
        <taxon>Cephalobidae</taxon>
        <taxon>Acrobeloides</taxon>
    </lineage>
</organism>
<reference evidence="2" key="1">
    <citation type="submission" date="2022-11" db="UniProtKB">
        <authorList>
            <consortium name="WormBaseParasite"/>
        </authorList>
    </citation>
    <scope>IDENTIFICATION</scope>
</reference>
<dbReference type="Proteomes" id="UP000887540">
    <property type="component" value="Unplaced"/>
</dbReference>